<accession>A0A3M7QB16</accession>
<keyword evidence="3" id="KW-1185">Reference proteome</keyword>
<reference evidence="2 3" key="1">
    <citation type="journal article" date="2018" name="Sci. Rep.">
        <title>Genomic signatures of local adaptation to the degree of environmental predictability in rotifers.</title>
        <authorList>
            <person name="Franch-Gras L."/>
            <person name="Hahn C."/>
            <person name="Garcia-Roger E.M."/>
            <person name="Carmona M.J."/>
            <person name="Serra M."/>
            <person name="Gomez A."/>
        </authorList>
    </citation>
    <scope>NUCLEOTIDE SEQUENCE [LARGE SCALE GENOMIC DNA]</scope>
    <source>
        <strain evidence="2">HYR1</strain>
    </source>
</reference>
<protein>
    <submittedName>
        <fullName evidence="2">Uncharacterized protein</fullName>
    </submittedName>
</protein>
<comment type="caution">
    <text evidence="2">The sequence shown here is derived from an EMBL/GenBank/DDBJ whole genome shotgun (WGS) entry which is preliminary data.</text>
</comment>
<feature type="compositionally biased region" description="Polar residues" evidence="1">
    <location>
        <begin position="1"/>
        <end position="11"/>
    </location>
</feature>
<dbReference type="Proteomes" id="UP000276133">
    <property type="component" value="Unassembled WGS sequence"/>
</dbReference>
<feature type="region of interest" description="Disordered" evidence="1">
    <location>
        <begin position="1"/>
        <end position="59"/>
    </location>
</feature>
<evidence type="ECO:0000313" key="3">
    <source>
        <dbReference type="Proteomes" id="UP000276133"/>
    </source>
</evidence>
<sequence>MEESSMNGIKNKQNKKTHGLISSKTVHKLSENADNIVTMKETKPSIKRSKSINTFKSSKEVSDKINLKKQNRNSDMLNSIENVYDCPKRRDKLLKMLKLNQKTSKFSRTKKNSENSLHRENFQKSNVKLQLFKKTPPETVKIM</sequence>
<name>A0A3M7QB16_BRAPC</name>
<organism evidence="2 3">
    <name type="scientific">Brachionus plicatilis</name>
    <name type="common">Marine rotifer</name>
    <name type="synonym">Brachionus muelleri</name>
    <dbReference type="NCBI Taxonomy" id="10195"/>
    <lineage>
        <taxon>Eukaryota</taxon>
        <taxon>Metazoa</taxon>
        <taxon>Spiralia</taxon>
        <taxon>Gnathifera</taxon>
        <taxon>Rotifera</taxon>
        <taxon>Eurotatoria</taxon>
        <taxon>Monogononta</taxon>
        <taxon>Pseudotrocha</taxon>
        <taxon>Ploima</taxon>
        <taxon>Brachionidae</taxon>
        <taxon>Brachionus</taxon>
    </lineage>
</organism>
<evidence type="ECO:0000256" key="1">
    <source>
        <dbReference type="SAM" id="MobiDB-lite"/>
    </source>
</evidence>
<proteinExistence type="predicted"/>
<dbReference type="AlphaFoldDB" id="A0A3M7QB16"/>
<evidence type="ECO:0000313" key="2">
    <source>
        <dbReference type="EMBL" id="RNA08161.1"/>
    </source>
</evidence>
<gene>
    <name evidence="2" type="ORF">BpHYR1_045491</name>
</gene>
<dbReference type="EMBL" id="REGN01006835">
    <property type="protein sequence ID" value="RNA08161.1"/>
    <property type="molecule type" value="Genomic_DNA"/>
</dbReference>